<sequence>MGDRMGLKAATRAEGTVTVVTLSGELTLGEAADQAAVDILADLGSAFAEGRLDVVLDLSELTFLDSAGLKVVLRLHHATVQARGRLMLAALRPGVIRVLDIVGLDRHLTLYSTVDEALTDLR</sequence>
<protein>
    <recommendedName>
        <fullName evidence="2">Anti-sigma factor antagonist</fullName>
    </recommendedName>
</protein>
<dbReference type="InterPro" id="IPR036513">
    <property type="entry name" value="STAS_dom_sf"/>
</dbReference>
<dbReference type="PROSITE" id="PS50801">
    <property type="entry name" value="STAS"/>
    <property type="match status" value="1"/>
</dbReference>
<comment type="similarity">
    <text evidence="1 2">Belongs to the anti-sigma-factor antagonist family.</text>
</comment>
<dbReference type="RefSeq" id="WP_220165427.1">
    <property type="nucleotide sequence ID" value="NZ_JAIBOA010000005.1"/>
</dbReference>
<dbReference type="EMBL" id="JAIBOA010000005">
    <property type="protein sequence ID" value="MBW8482703.1"/>
    <property type="molecule type" value="Genomic_DNA"/>
</dbReference>
<dbReference type="SUPFAM" id="SSF52091">
    <property type="entry name" value="SpoIIaa-like"/>
    <property type="match status" value="1"/>
</dbReference>
<evidence type="ECO:0000256" key="1">
    <source>
        <dbReference type="ARBA" id="ARBA00009013"/>
    </source>
</evidence>
<dbReference type="Pfam" id="PF01740">
    <property type="entry name" value="STAS"/>
    <property type="match status" value="1"/>
</dbReference>
<reference evidence="4 5" key="1">
    <citation type="submission" date="2021-07" db="EMBL/GenBank/DDBJ databases">
        <title>Actinomadura sp. PM05-2 isolated from lichen.</title>
        <authorList>
            <person name="Somphong A."/>
            <person name="Phongsopitanun W."/>
            <person name="Tanasupawat S."/>
            <person name="Peongsungnone V."/>
        </authorList>
    </citation>
    <scope>NUCLEOTIDE SEQUENCE [LARGE SCALE GENOMIC DNA]</scope>
    <source>
        <strain evidence="4 5">PM05-2</strain>
    </source>
</reference>
<feature type="domain" description="STAS" evidence="3">
    <location>
        <begin position="54"/>
        <end position="121"/>
    </location>
</feature>
<evidence type="ECO:0000256" key="2">
    <source>
        <dbReference type="RuleBase" id="RU003749"/>
    </source>
</evidence>
<dbReference type="Proteomes" id="UP000774570">
    <property type="component" value="Unassembled WGS sequence"/>
</dbReference>
<accession>A0ABS7FQM3</accession>
<dbReference type="InterPro" id="IPR003658">
    <property type="entry name" value="Anti-sigma_ant"/>
</dbReference>
<dbReference type="Gene3D" id="3.30.750.24">
    <property type="entry name" value="STAS domain"/>
    <property type="match status" value="1"/>
</dbReference>
<evidence type="ECO:0000313" key="5">
    <source>
        <dbReference type="Proteomes" id="UP000774570"/>
    </source>
</evidence>
<gene>
    <name evidence="4" type="ORF">K1Y72_10020</name>
</gene>
<dbReference type="NCBIfam" id="TIGR00377">
    <property type="entry name" value="ant_ant_sig"/>
    <property type="match status" value="1"/>
</dbReference>
<comment type="caution">
    <text evidence="4">The sequence shown here is derived from an EMBL/GenBank/DDBJ whole genome shotgun (WGS) entry which is preliminary data.</text>
</comment>
<dbReference type="PANTHER" id="PTHR33495:SF2">
    <property type="entry name" value="ANTI-SIGMA FACTOR ANTAGONIST TM_1081-RELATED"/>
    <property type="match status" value="1"/>
</dbReference>
<dbReference type="CDD" id="cd07043">
    <property type="entry name" value="STAS_anti-anti-sigma_factors"/>
    <property type="match status" value="1"/>
</dbReference>
<dbReference type="InterPro" id="IPR002645">
    <property type="entry name" value="STAS_dom"/>
</dbReference>
<evidence type="ECO:0000259" key="3">
    <source>
        <dbReference type="PROSITE" id="PS50801"/>
    </source>
</evidence>
<evidence type="ECO:0000313" key="4">
    <source>
        <dbReference type="EMBL" id="MBW8482703.1"/>
    </source>
</evidence>
<dbReference type="PANTHER" id="PTHR33495">
    <property type="entry name" value="ANTI-SIGMA FACTOR ANTAGONIST TM_1081-RELATED-RELATED"/>
    <property type="match status" value="1"/>
</dbReference>
<organism evidence="4 5">
    <name type="scientific">Actinomadura parmotrematis</name>
    <dbReference type="NCBI Taxonomy" id="2864039"/>
    <lineage>
        <taxon>Bacteria</taxon>
        <taxon>Bacillati</taxon>
        <taxon>Actinomycetota</taxon>
        <taxon>Actinomycetes</taxon>
        <taxon>Streptosporangiales</taxon>
        <taxon>Thermomonosporaceae</taxon>
        <taxon>Actinomadura</taxon>
    </lineage>
</organism>
<name>A0ABS7FQM3_9ACTN</name>
<keyword evidence="5" id="KW-1185">Reference proteome</keyword>
<proteinExistence type="inferred from homology"/>